<dbReference type="GO" id="GO:0004045">
    <property type="term" value="F:peptidyl-tRNA hydrolase activity"/>
    <property type="evidence" value="ECO:0007669"/>
    <property type="project" value="TreeGrafter"/>
</dbReference>
<dbReference type="Gene3D" id="3.30.160.20">
    <property type="match status" value="1"/>
</dbReference>
<dbReference type="GO" id="GO:0043022">
    <property type="term" value="F:ribosome binding"/>
    <property type="evidence" value="ECO:0007669"/>
    <property type="project" value="TreeGrafter"/>
</dbReference>
<dbReference type="SUPFAM" id="SSF110916">
    <property type="entry name" value="Peptidyl-tRNA hydrolase domain-like"/>
    <property type="match status" value="1"/>
</dbReference>
<dbReference type="GO" id="GO:0003747">
    <property type="term" value="F:translation release factor activity"/>
    <property type="evidence" value="ECO:0007669"/>
    <property type="project" value="InterPro"/>
</dbReference>
<dbReference type="Proteomes" id="UP000032900">
    <property type="component" value="Unassembled WGS sequence"/>
</dbReference>
<evidence type="ECO:0000313" key="3">
    <source>
        <dbReference type="EMBL" id="GAO30573.1"/>
    </source>
</evidence>
<feature type="compositionally biased region" description="Basic residues" evidence="1">
    <location>
        <begin position="123"/>
        <end position="136"/>
    </location>
</feature>
<sequence>MRPVKEKDFYNEMIFSASRSSGAGGQHVNKVSSRIELRFSVVQSKLLSDEEKLLVQTKLSNRINAEGELIITAQDHRSQVKNKALAIDKFFRLLAMALKQPKKRVATKPTRASRVKRLESKRMHAQKKKLRDKNSI</sequence>
<dbReference type="GO" id="GO:0072344">
    <property type="term" value="P:rescue of stalled ribosome"/>
    <property type="evidence" value="ECO:0007669"/>
    <property type="project" value="TreeGrafter"/>
</dbReference>
<dbReference type="NCBIfam" id="NF006718">
    <property type="entry name" value="PRK09256.1"/>
    <property type="match status" value="1"/>
</dbReference>
<dbReference type="OrthoDB" id="9815709at2"/>
<evidence type="ECO:0000313" key="4">
    <source>
        <dbReference type="Proteomes" id="UP000032900"/>
    </source>
</evidence>
<dbReference type="RefSeq" id="WP_062125651.1">
    <property type="nucleotide sequence ID" value="NZ_BAZW01000025.1"/>
</dbReference>
<proteinExistence type="predicted"/>
<feature type="domain" description="Prokaryotic-type class I peptide chain release factors" evidence="2">
    <location>
        <begin position="12"/>
        <end position="128"/>
    </location>
</feature>
<dbReference type="STRING" id="1236989.JCM15548_12859"/>
<dbReference type="InterPro" id="IPR000352">
    <property type="entry name" value="Pep_chain_release_fac_I"/>
</dbReference>
<accession>A0A0E9LZ48</accession>
<feature type="compositionally biased region" description="Basic residues" evidence="1">
    <location>
        <begin position="102"/>
        <end position="115"/>
    </location>
</feature>
<dbReference type="PANTHER" id="PTHR47814:SF1">
    <property type="entry name" value="PEPTIDYL-TRNA HYDROLASE ARFB"/>
    <property type="match status" value="1"/>
</dbReference>
<keyword evidence="4" id="KW-1185">Reference proteome</keyword>
<dbReference type="AlphaFoldDB" id="A0A0E9LZ48"/>
<name>A0A0E9LZ48_9BACT</name>
<comment type="caution">
    <text evidence="3">The sequence shown here is derived from an EMBL/GenBank/DDBJ whole genome shotgun (WGS) entry which is preliminary data.</text>
</comment>
<gene>
    <name evidence="3" type="ORF">JCM15548_12859</name>
</gene>
<reference evidence="3 4" key="1">
    <citation type="journal article" date="2015" name="Microbes Environ.">
        <title>Distribution and evolution of nitrogen fixation genes in the phylum bacteroidetes.</title>
        <authorList>
            <person name="Inoue J."/>
            <person name="Oshima K."/>
            <person name="Suda W."/>
            <person name="Sakamoto M."/>
            <person name="Iino T."/>
            <person name="Noda S."/>
            <person name="Hongoh Y."/>
            <person name="Hattori M."/>
            <person name="Ohkuma M."/>
        </authorList>
    </citation>
    <scope>NUCLEOTIDE SEQUENCE [LARGE SCALE GENOMIC DNA]</scope>
    <source>
        <strain evidence="3">JCM 15548</strain>
    </source>
</reference>
<evidence type="ECO:0000256" key="1">
    <source>
        <dbReference type="SAM" id="MobiDB-lite"/>
    </source>
</evidence>
<protein>
    <recommendedName>
        <fullName evidence="2">Prokaryotic-type class I peptide chain release factors domain-containing protein</fullName>
    </recommendedName>
</protein>
<dbReference type="PANTHER" id="PTHR47814">
    <property type="entry name" value="PEPTIDYL-TRNA HYDROLASE ARFB"/>
    <property type="match status" value="1"/>
</dbReference>
<organism evidence="3 4">
    <name type="scientific">Geofilum rubicundum JCM 15548</name>
    <dbReference type="NCBI Taxonomy" id="1236989"/>
    <lineage>
        <taxon>Bacteria</taxon>
        <taxon>Pseudomonadati</taxon>
        <taxon>Bacteroidota</taxon>
        <taxon>Bacteroidia</taxon>
        <taxon>Marinilabiliales</taxon>
        <taxon>Marinilabiliaceae</taxon>
        <taxon>Geofilum</taxon>
    </lineage>
</organism>
<feature type="region of interest" description="Disordered" evidence="1">
    <location>
        <begin position="102"/>
        <end position="136"/>
    </location>
</feature>
<dbReference type="Pfam" id="PF00472">
    <property type="entry name" value="RF-1"/>
    <property type="match status" value="1"/>
</dbReference>
<dbReference type="EMBL" id="BAZW01000025">
    <property type="protein sequence ID" value="GAO30573.1"/>
    <property type="molecule type" value="Genomic_DNA"/>
</dbReference>
<evidence type="ECO:0000259" key="2">
    <source>
        <dbReference type="Pfam" id="PF00472"/>
    </source>
</evidence>